<feature type="compositionally biased region" description="Basic residues" evidence="1">
    <location>
        <begin position="8"/>
        <end position="22"/>
    </location>
</feature>
<dbReference type="AlphaFoldDB" id="A0A7W3WIH2"/>
<name>A0A7W3WIH2_9ACTN</name>
<sequence>MAANPVPARKKNPARPAKRRSTAKTSLTGRLARRTGAWAARTHARRRADRRARTDAAILRRTHAGCTTCGGLGVIHKRKKDGSFAGSKSCPAKPAVTKVSRIKTAAEARYGQDRRSGLHGWSCPCGKRARPQWRTAKDATRELRVHEKRRHDGQSIGGTWYVQIPATATTAPIKRPALAAA</sequence>
<evidence type="ECO:0000313" key="3">
    <source>
        <dbReference type="Proteomes" id="UP000525686"/>
    </source>
</evidence>
<comment type="caution">
    <text evidence="2">The sequence shown here is derived from an EMBL/GenBank/DDBJ whole genome shotgun (WGS) entry which is preliminary data.</text>
</comment>
<protein>
    <submittedName>
        <fullName evidence="2">Uncharacterized protein</fullName>
    </submittedName>
</protein>
<dbReference type="RefSeq" id="WP_181353714.1">
    <property type="nucleotide sequence ID" value="NZ_JABJWZ010000031.1"/>
</dbReference>
<accession>A0A7W3WIH2</accession>
<feature type="region of interest" description="Disordered" evidence="1">
    <location>
        <begin position="1"/>
        <end position="30"/>
    </location>
</feature>
<evidence type="ECO:0000256" key="1">
    <source>
        <dbReference type="SAM" id="MobiDB-lite"/>
    </source>
</evidence>
<organism evidence="2 3">
    <name type="scientific">Streptomyces alkaliterrae</name>
    <dbReference type="NCBI Taxonomy" id="2213162"/>
    <lineage>
        <taxon>Bacteria</taxon>
        <taxon>Bacillati</taxon>
        <taxon>Actinomycetota</taxon>
        <taxon>Actinomycetes</taxon>
        <taxon>Kitasatosporales</taxon>
        <taxon>Streptomycetaceae</taxon>
        <taxon>Streptomyces</taxon>
    </lineage>
</organism>
<proteinExistence type="predicted"/>
<dbReference type="EMBL" id="JABJWZ010000031">
    <property type="protein sequence ID" value="MBB1252922.1"/>
    <property type="molecule type" value="Genomic_DNA"/>
</dbReference>
<reference evidence="3" key="1">
    <citation type="submission" date="2020-05" db="EMBL/GenBank/DDBJ databases">
        <title>Classification of alakaliphilic streptomycetes isolated from an alkaline soil next to Lonar Crater, India and a proposal for the recognition of Streptomyces alkaliterrae sp. nov.</title>
        <authorList>
            <person name="Golinska P."/>
        </authorList>
    </citation>
    <scope>NUCLEOTIDE SEQUENCE [LARGE SCALE GENOMIC DNA]</scope>
    <source>
        <strain evidence="3">OF3</strain>
    </source>
</reference>
<dbReference type="Proteomes" id="UP000525686">
    <property type="component" value="Unassembled WGS sequence"/>
</dbReference>
<gene>
    <name evidence="2" type="ORF">H3146_06010</name>
</gene>
<evidence type="ECO:0000313" key="2">
    <source>
        <dbReference type="EMBL" id="MBB1252922.1"/>
    </source>
</evidence>